<keyword evidence="2" id="KW-1185">Reference proteome</keyword>
<protein>
    <submittedName>
        <fullName evidence="1">Uncharacterized protein</fullName>
    </submittedName>
</protein>
<dbReference type="AlphaFoldDB" id="A0A4C2A8P4"/>
<reference evidence="1 2" key="1">
    <citation type="journal article" date="2019" name="Commun. Biol.">
        <title>The bagworm genome reveals a unique fibroin gene that provides high tensile strength.</title>
        <authorList>
            <person name="Kono N."/>
            <person name="Nakamura H."/>
            <person name="Ohtoshi R."/>
            <person name="Tomita M."/>
            <person name="Numata K."/>
            <person name="Arakawa K."/>
        </authorList>
    </citation>
    <scope>NUCLEOTIDE SEQUENCE [LARGE SCALE GENOMIC DNA]</scope>
</reference>
<proteinExistence type="predicted"/>
<name>A0A4C2A8P4_EUMVA</name>
<accession>A0A4C2A8P4</accession>
<sequence>MSAAYRQAERLVHFKRCLGRPALVSPGWFTGVLQQVEPPYCLVPLYLCRKSFRVEPAGSPTTSWAIARGCSILGSAQQIGPPPQGIACQHFF</sequence>
<comment type="caution">
    <text evidence="1">The sequence shown here is derived from an EMBL/GenBank/DDBJ whole genome shotgun (WGS) entry which is preliminary data.</text>
</comment>
<gene>
    <name evidence="1" type="ORF">EVAR_90871_1</name>
</gene>
<dbReference type="Proteomes" id="UP000299102">
    <property type="component" value="Unassembled WGS sequence"/>
</dbReference>
<organism evidence="1 2">
    <name type="scientific">Eumeta variegata</name>
    <name type="common">Bagworm moth</name>
    <name type="synonym">Eumeta japonica</name>
    <dbReference type="NCBI Taxonomy" id="151549"/>
    <lineage>
        <taxon>Eukaryota</taxon>
        <taxon>Metazoa</taxon>
        <taxon>Ecdysozoa</taxon>
        <taxon>Arthropoda</taxon>
        <taxon>Hexapoda</taxon>
        <taxon>Insecta</taxon>
        <taxon>Pterygota</taxon>
        <taxon>Neoptera</taxon>
        <taxon>Endopterygota</taxon>
        <taxon>Lepidoptera</taxon>
        <taxon>Glossata</taxon>
        <taxon>Ditrysia</taxon>
        <taxon>Tineoidea</taxon>
        <taxon>Psychidae</taxon>
        <taxon>Oiketicinae</taxon>
        <taxon>Eumeta</taxon>
    </lineage>
</organism>
<dbReference type="EMBL" id="BGZK01002651">
    <property type="protein sequence ID" value="GBP95574.1"/>
    <property type="molecule type" value="Genomic_DNA"/>
</dbReference>
<evidence type="ECO:0000313" key="1">
    <source>
        <dbReference type="EMBL" id="GBP95574.1"/>
    </source>
</evidence>
<evidence type="ECO:0000313" key="2">
    <source>
        <dbReference type="Proteomes" id="UP000299102"/>
    </source>
</evidence>